<sequence>MTHLPQEIINRFIDEFYDSVKDLKILTLVAKSWLHRARQHLFRSLTLVPQDLQAIRDKYANVKRRDSYKILIDPNDFLTEQDRHFLHSPLAENPQATQTFLSSITDTLPFVRGLRLLPHVQVGGEKILAKEYLHDWIGYGGDEYASRCRLRWRSSSYEDYLERRQATWDSVDLPWARGAGLHALPFRNLRFLEIQWSVFIWTPPSERGLVGPANPKDWPAYQLAMLVKSNGGTLEYVSIDEYPGFRLEQSDSTLNGDGLLDLLAKNAPNL</sequence>
<accession>A0AA38P0K3</accession>
<dbReference type="EMBL" id="MU806582">
    <property type="protein sequence ID" value="KAJ3834098.1"/>
    <property type="molecule type" value="Genomic_DNA"/>
</dbReference>
<protein>
    <submittedName>
        <fullName evidence="1">Uncharacterized protein</fullName>
    </submittedName>
</protein>
<evidence type="ECO:0000313" key="2">
    <source>
        <dbReference type="Proteomes" id="UP001163846"/>
    </source>
</evidence>
<keyword evidence="2" id="KW-1185">Reference proteome</keyword>
<comment type="caution">
    <text evidence="1">The sequence shown here is derived from an EMBL/GenBank/DDBJ whole genome shotgun (WGS) entry which is preliminary data.</text>
</comment>
<gene>
    <name evidence="1" type="ORF">F5878DRAFT_631355</name>
</gene>
<proteinExistence type="predicted"/>
<dbReference type="Proteomes" id="UP001163846">
    <property type="component" value="Unassembled WGS sequence"/>
</dbReference>
<name>A0AA38P0K3_9AGAR</name>
<organism evidence="1 2">
    <name type="scientific">Lentinula raphanica</name>
    <dbReference type="NCBI Taxonomy" id="153919"/>
    <lineage>
        <taxon>Eukaryota</taxon>
        <taxon>Fungi</taxon>
        <taxon>Dikarya</taxon>
        <taxon>Basidiomycota</taxon>
        <taxon>Agaricomycotina</taxon>
        <taxon>Agaricomycetes</taxon>
        <taxon>Agaricomycetidae</taxon>
        <taxon>Agaricales</taxon>
        <taxon>Marasmiineae</taxon>
        <taxon>Omphalotaceae</taxon>
        <taxon>Lentinula</taxon>
    </lineage>
</organism>
<reference evidence="1" key="1">
    <citation type="submission" date="2022-08" db="EMBL/GenBank/DDBJ databases">
        <authorList>
            <consortium name="DOE Joint Genome Institute"/>
            <person name="Min B."/>
            <person name="Riley R."/>
            <person name="Sierra-Patev S."/>
            <person name="Naranjo-Ortiz M."/>
            <person name="Looney B."/>
            <person name="Konkel Z."/>
            <person name="Slot J.C."/>
            <person name="Sakamoto Y."/>
            <person name="Steenwyk J.L."/>
            <person name="Rokas A."/>
            <person name="Carro J."/>
            <person name="Camarero S."/>
            <person name="Ferreira P."/>
            <person name="Molpeceres G."/>
            <person name="Ruiz-Duenas F.J."/>
            <person name="Serrano A."/>
            <person name="Henrissat B."/>
            <person name="Drula E."/>
            <person name="Hughes K.W."/>
            <person name="Mata J.L."/>
            <person name="Ishikawa N.K."/>
            <person name="Vargas-Isla R."/>
            <person name="Ushijima S."/>
            <person name="Smith C.A."/>
            <person name="Ahrendt S."/>
            <person name="Andreopoulos W."/>
            <person name="He G."/>
            <person name="Labutti K."/>
            <person name="Lipzen A."/>
            <person name="Ng V."/>
            <person name="Sandor L."/>
            <person name="Barry K."/>
            <person name="Martinez A.T."/>
            <person name="Xiao Y."/>
            <person name="Gibbons J.G."/>
            <person name="Terashima K."/>
            <person name="Hibbett D.S."/>
            <person name="Grigoriev I.V."/>
        </authorList>
    </citation>
    <scope>NUCLEOTIDE SEQUENCE</scope>
    <source>
        <strain evidence="1">TFB9207</strain>
    </source>
</reference>
<evidence type="ECO:0000313" key="1">
    <source>
        <dbReference type="EMBL" id="KAJ3834098.1"/>
    </source>
</evidence>
<dbReference type="AlphaFoldDB" id="A0AA38P0K3"/>